<comment type="caution">
    <text evidence="1">The sequence shown here is derived from an EMBL/GenBank/DDBJ whole genome shotgun (WGS) entry which is preliminary data.</text>
</comment>
<organism evidence="1 2">
    <name type="scientific">Micromonospora echinospora</name>
    <name type="common">Micromonospora purpurea</name>
    <dbReference type="NCBI Taxonomy" id="1877"/>
    <lineage>
        <taxon>Bacteria</taxon>
        <taxon>Bacillati</taxon>
        <taxon>Actinomycetota</taxon>
        <taxon>Actinomycetes</taxon>
        <taxon>Micromonosporales</taxon>
        <taxon>Micromonosporaceae</taxon>
        <taxon>Micromonospora</taxon>
    </lineage>
</organism>
<gene>
    <name evidence="1" type="ORF">FHU28_000961</name>
</gene>
<name>A0ABR6M6V3_MICEC</name>
<evidence type="ECO:0000313" key="2">
    <source>
        <dbReference type="Proteomes" id="UP000618986"/>
    </source>
</evidence>
<proteinExistence type="predicted"/>
<reference evidence="1 2" key="1">
    <citation type="submission" date="2020-08" db="EMBL/GenBank/DDBJ databases">
        <title>Sequencing the genomes of 1000 actinobacteria strains.</title>
        <authorList>
            <person name="Klenk H.-P."/>
        </authorList>
    </citation>
    <scope>NUCLEOTIDE SEQUENCE [LARGE SCALE GENOMIC DNA]</scope>
    <source>
        <strain evidence="1 2">DSM 43036</strain>
    </source>
</reference>
<evidence type="ECO:0000313" key="1">
    <source>
        <dbReference type="EMBL" id="MBB5111122.1"/>
    </source>
</evidence>
<protein>
    <submittedName>
        <fullName evidence="1">Uncharacterized protein</fullName>
    </submittedName>
</protein>
<keyword evidence="2" id="KW-1185">Reference proteome</keyword>
<sequence>MKFSSPESTVPHGVTPPAQLFNVPMTVRPFGSAAVRSQADPAAGPVSSNFVASAVTRRLYSRRPRRTGCHCPVFSTRSSSATDMPCAAIATRTCSTVSASWLVKPGNIRSSLVYSWFTTSSARRRSIGSTPTKSLL</sequence>
<dbReference type="Proteomes" id="UP000618986">
    <property type="component" value="Unassembled WGS sequence"/>
</dbReference>
<dbReference type="EMBL" id="JACHJC010000001">
    <property type="protein sequence ID" value="MBB5111122.1"/>
    <property type="molecule type" value="Genomic_DNA"/>
</dbReference>
<accession>A0ABR6M6V3</accession>